<reference evidence="1 2" key="1">
    <citation type="journal article" date="2018" name="Int J Genomics">
        <title>Comparative Genomics Analysis of Plasmid pPV989-94 from a Clinical Isolate of Pantoea vagans PV989.</title>
        <authorList>
            <person name="Xu L."/>
            <person name="Yin M."/>
            <person name="Zhu T."/>
            <person name="Lu J."/>
            <person name="Bao Q."/>
        </authorList>
    </citation>
    <scope>NUCLEOTIDE SEQUENCE [LARGE SCALE GENOMIC DNA]</scope>
    <source>
        <strain evidence="1 2">PV989</strain>
    </source>
</reference>
<keyword evidence="1" id="KW-0614">Plasmid</keyword>
<evidence type="ECO:0000313" key="1">
    <source>
        <dbReference type="EMBL" id="AVV39771.1"/>
    </source>
</evidence>
<accession>A0AAN1TXQ5</accession>
<name>A0AAN1TXQ5_9GAMM</name>
<evidence type="ECO:0000313" key="2">
    <source>
        <dbReference type="Proteomes" id="UP000241538"/>
    </source>
</evidence>
<geneLocation type="plasmid" evidence="2">
    <name>ppv989-508</name>
</geneLocation>
<dbReference type="RefSeq" id="WP_107320439.1">
    <property type="nucleotide sequence ID" value="NZ_CP028350.1"/>
</dbReference>
<protein>
    <submittedName>
        <fullName evidence="1">DUF2848 domain-containing protein</fullName>
    </submittedName>
</protein>
<dbReference type="Proteomes" id="UP000241538">
    <property type="component" value="Plasmid pPV989-508"/>
</dbReference>
<dbReference type="EMBL" id="CP028350">
    <property type="protein sequence ID" value="AVV39771.1"/>
    <property type="molecule type" value="Genomic_DNA"/>
</dbReference>
<dbReference type="AlphaFoldDB" id="A0AAN1TXQ5"/>
<gene>
    <name evidence="1" type="ORF">C9381_21380</name>
</gene>
<sequence>MQLRFSTGDKAATTLNVDVTHFIIAGWAGRDREAVLHHIRELEALGVPAPGAVPLFYRVVVNQLSQQSQLEVVGEHTSGEAEPFVFSHRGELWVSLTSDHTDRHLETFSVALSKQACIKPVASVAWRMSDVAEHWDVLELSSWIKEQGKWVIYQQGTLASLLTPQDLLARYFNGGVVEEGVAMSCGTLGAIGGIRPSSEFRMALHDPVLNRTLEHAYTTGALPVVA</sequence>
<proteinExistence type="predicted"/>
<organism evidence="1 2">
    <name type="scientific">Pantoea vagans</name>
    <dbReference type="NCBI Taxonomy" id="470934"/>
    <lineage>
        <taxon>Bacteria</taxon>
        <taxon>Pseudomonadati</taxon>
        <taxon>Pseudomonadota</taxon>
        <taxon>Gammaproteobacteria</taxon>
        <taxon>Enterobacterales</taxon>
        <taxon>Erwiniaceae</taxon>
        <taxon>Pantoea</taxon>
    </lineage>
</organism>
<dbReference type="InterPro" id="IPR021269">
    <property type="entry name" value="DUF2848"/>
</dbReference>
<dbReference type="Pfam" id="PF11010">
    <property type="entry name" value="DUF2848"/>
    <property type="match status" value="1"/>
</dbReference>